<sequence>MEPTTTTTPRNNRGKRNSKEVIDPVNVLPDSGKWYGMVDFDHMLGIVGIVGTALNLLVVVLVYVYTAI</sequence>
<protein>
    <submittedName>
        <fullName evidence="1">Uncharacterized protein</fullName>
    </submittedName>
</protein>
<evidence type="ECO:0000313" key="1">
    <source>
        <dbReference type="EMBL" id="KAG8002072.1"/>
    </source>
</evidence>
<organism evidence="1 2">
    <name type="scientific">Nibea albiflora</name>
    <name type="common">Yellow drum</name>
    <name type="synonym">Corvina albiflora</name>
    <dbReference type="NCBI Taxonomy" id="240163"/>
    <lineage>
        <taxon>Eukaryota</taxon>
        <taxon>Metazoa</taxon>
        <taxon>Chordata</taxon>
        <taxon>Craniata</taxon>
        <taxon>Vertebrata</taxon>
        <taxon>Euteleostomi</taxon>
        <taxon>Actinopterygii</taxon>
        <taxon>Neopterygii</taxon>
        <taxon>Teleostei</taxon>
        <taxon>Neoteleostei</taxon>
        <taxon>Acanthomorphata</taxon>
        <taxon>Eupercaria</taxon>
        <taxon>Sciaenidae</taxon>
        <taxon>Nibea</taxon>
    </lineage>
</organism>
<dbReference type="EMBL" id="CM024794">
    <property type="protein sequence ID" value="KAG8002072.1"/>
    <property type="molecule type" value="Genomic_DNA"/>
</dbReference>
<gene>
    <name evidence="1" type="ORF">GBF38_012408</name>
</gene>
<dbReference type="Proteomes" id="UP000805704">
    <property type="component" value="Chromosome 6"/>
</dbReference>
<evidence type="ECO:0000313" key="2">
    <source>
        <dbReference type="Proteomes" id="UP000805704"/>
    </source>
</evidence>
<proteinExistence type="predicted"/>
<comment type="caution">
    <text evidence="1">The sequence shown here is derived from an EMBL/GenBank/DDBJ whole genome shotgun (WGS) entry which is preliminary data.</text>
</comment>
<accession>A0ACB7EIY9</accession>
<reference evidence="1" key="1">
    <citation type="submission" date="2020-04" db="EMBL/GenBank/DDBJ databases">
        <title>A chromosome-scale assembly and high-density genetic map of the yellow drum (Nibea albiflora) genome.</title>
        <authorList>
            <person name="Xu D."/>
            <person name="Zhang W."/>
            <person name="Chen R."/>
            <person name="Tan P."/>
            <person name="Wang L."/>
            <person name="Song H."/>
            <person name="Tian L."/>
            <person name="Zhu Q."/>
            <person name="Wang B."/>
        </authorList>
    </citation>
    <scope>NUCLEOTIDE SEQUENCE</scope>
    <source>
        <strain evidence="1">ZJHYS-2018</strain>
    </source>
</reference>
<name>A0ACB7EIY9_NIBAL</name>
<keyword evidence="2" id="KW-1185">Reference proteome</keyword>